<feature type="transmembrane region" description="Helical" evidence="8">
    <location>
        <begin position="320"/>
        <end position="339"/>
    </location>
</feature>
<feature type="transmembrane region" description="Helical" evidence="8">
    <location>
        <begin position="516"/>
        <end position="537"/>
    </location>
</feature>
<evidence type="ECO:0000256" key="1">
    <source>
        <dbReference type="ARBA" id="ARBA00004651"/>
    </source>
</evidence>
<gene>
    <name evidence="9" type="ORF">LCGC14_0341210</name>
</gene>
<keyword evidence="2" id="KW-1003">Cell membrane</keyword>
<evidence type="ECO:0008006" key="10">
    <source>
        <dbReference type="Google" id="ProtNLM"/>
    </source>
</evidence>
<dbReference type="GO" id="GO:0008610">
    <property type="term" value="P:lipid biosynthetic process"/>
    <property type="evidence" value="ECO:0007669"/>
    <property type="project" value="UniProtKB-ARBA"/>
</dbReference>
<dbReference type="PANTHER" id="PTHR33908">
    <property type="entry name" value="MANNOSYLTRANSFERASE YKCB-RELATED"/>
    <property type="match status" value="1"/>
</dbReference>
<evidence type="ECO:0000313" key="9">
    <source>
        <dbReference type="EMBL" id="KKN79339.1"/>
    </source>
</evidence>
<keyword evidence="7 8" id="KW-0472">Membrane</keyword>
<evidence type="ECO:0000256" key="4">
    <source>
        <dbReference type="ARBA" id="ARBA00022679"/>
    </source>
</evidence>
<feature type="transmembrane region" description="Helical" evidence="8">
    <location>
        <begin position="271"/>
        <end position="288"/>
    </location>
</feature>
<dbReference type="GO" id="GO:0010041">
    <property type="term" value="P:response to iron(III) ion"/>
    <property type="evidence" value="ECO:0007669"/>
    <property type="project" value="TreeGrafter"/>
</dbReference>
<keyword evidence="5 8" id="KW-0812">Transmembrane</keyword>
<sequence>MRKYWLEIIVFGVIGAVLINNLAPNITWMNTDSDGAHYVLAAKYMLVSHHTSAPLFLLLGRLFLFLPFGTEAWRMGLISVFATTGGAIFIYLIVRRLVDKRFYAMISALVFGGSALVISQSTIVETYALSTCFMLGAYYFSIKKQWLLVAVMIGLLWAVHTLFAVILWGVLLISHKELRDVILVGVTLLFLLFYLYIPISTAVNGDLGMWGNTTLSGFFQNSFGVFTMLTGGLAVVDFPKRILDTLGILGVSLGLGLVIIGVYIKRLKRRWRSSLIWLFLIPVVWFAVNLAQQTYVYMMPSIGFGAIMVGLGLSKMKKVWVVATLVVAIGLMGFNAHYFDIGRTLDTEMSAVKFYEEELPKIPDGDYFMAGGWTWAMTYLYNKEENRYIIPISIDALSSREYWVVLDDMGIKYDRNLLPLDSNMGYITKQGKMALSIIELNEGVWIAKETKPEVYQYTIELAKGNEAYIGRWIGQEVKPEWRWKPSNPYKFVSGELEVEEWHHILWVRNATGLGQMLFVIVFGIYGYGVYFVMMRLWKRKQQSK</sequence>
<protein>
    <recommendedName>
        <fullName evidence="10">Glycosyltransferase RgtA/B/C/D-like domain-containing protein</fullName>
    </recommendedName>
</protein>
<keyword evidence="3" id="KW-0328">Glycosyltransferase</keyword>
<feature type="transmembrane region" description="Helical" evidence="8">
    <location>
        <begin position="242"/>
        <end position="264"/>
    </location>
</feature>
<comment type="caution">
    <text evidence="9">The sequence shown here is derived from an EMBL/GenBank/DDBJ whole genome shotgun (WGS) entry which is preliminary data.</text>
</comment>
<dbReference type="Pfam" id="PF11028">
    <property type="entry name" value="TMEM260-like"/>
    <property type="match status" value="1"/>
</dbReference>
<name>A0A0F9TJA2_9ZZZZ</name>
<evidence type="ECO:0000256" key="7">
    <source>
        <dbReference type="ARBA" id="ARBA00023136"/>
    </source>
</evidence>
<feature type="transmembrane region" description="Helical" evidence="8">
    <location>
        <begin position="72"/>
        <end position="94"/>
    </location>
</feature>
<accession>A0A0F9TJA2</accession>
<evidence type="ECO:0000256" key="3">
    <source>
        <dbReference type="ARBA" id="ARBA00022676"/>
    </source>
</evidence>
<keyword evidence="4" id="KW-0808">Transferase</keyword>
<evidence type="ECO:0000256" key="5">
    <source>
        <dbReference type="ARBA" id="ARBA00022692"/>
    </source>
</evidence>
<dbReference type="InterPro" id="IPR050297">
    <property type="entry name" value="LipidA_mod_glycosyltrf_83"/>
</dbReference>
<evidence type="ECO:0000256" key="2">
    <source>
        <dbReference type="ARBA" id="ARBA00022475"/>
    </source>
</evidence>
<comment type="subcellular location">
    <subcellularLocation>
        <location evidence="1">Cell membrane</location>
        <topology evidence="1">Multi-pass membrane protein</topology>
    </subcellularLocation>
</comment>
<feature type="transmembrane region" description="Helical" evidence="8">
    <location>
        <begin position="182"/>
        <end position="203"/>
    </location>
</feature>
<keyword evidence="6 8" id="KW-1133">Transmembrane helix</keyword>
<feature type="transmembrane region" description="Helical" evidence="8">
    <location>
        <begin position="101"/>
        <end position="118"/>
    </location>
</feature>
<feature type="transmembrane region" description="Helical" evidence="8">
    <location>
        <begin position="124"/>
        <end position="140"/>
    </location>
</feature>
<feature type="transmembrane region" description="Helical" evidence="8">
    <location>
        <begin position="294"/>
        <end position="313"/>
    </location>
</feature>
<feature type="transmembrane region" description="Helical" evidence="8">
    <location>
        <begin position="147"/>
        <end position="170"/>
    </location>
</feature>
<evidence type="ECO:0000256" key="6">
    <source>
        <dbReference type="ARBA" id="ARBA00022989"/>
    </source>
</evidence>
<evidence type="ECO:0000256" key="8">
    <source>
        <dbReference type="SAM" id="Phobius"/>
    </source>
</evidence>
<dbReference type="EMBL" id="LAZR01000249">
    <property type="protein sequence ID" value="KKN79339.1"/>
    <property type="molecule type" value="Genomic_DNA"/>
</dbReference>
<dbReference type="GO" id="GO:0005886">
    <property type="term" value="C:plasma membrane"/>
    <property type="evidence" value="ECO:0007669"/>
    <property type="project" value="UniProtKB-SubCell"/>
</dbReference>
<dbReference type="InterPro" id="IPR021280">
    <property type="entry name" value="TMEM260-like"/>
</dbReference>
<dbReference type="GO" id="GO:0016763">
    <property type="term" value="F:pentosyltransferase activity"/>
    <property type="evidence" value="ECO:0007669"/>
    <property type="project" value="TreeGrafter"/>
</dbReference>
<dbReference type="AlphaFoldDB" id="A0A0F9TJA2"/>
<feature type="transmembrane region" description="Helical" evidence="8">
    <location>
        <begin position="215"/>
        <end position="236"/>
    </location>
</feature>
<feature type="transmembrane region" description="Helical" evidence="8">
    <location>
        <begin position="6"/>
        <end position="23"/>
    </location>
</feature>
<proteinExistence type="predicted"/>
<reference evidence="9" key="1">
    <citation type="journal article" date="2015" name="Nature">
        <title>Complex archaea that bridge the gap between prokaryotes and eukaryotes.</title>
        <authorList>
            <person name="Spang A."/>
            <person name="Saw J.H."/>
            <person name="Jorgensen S.L."/>
            <person name="Zaremba-Niedzwiedzka K."/>
            <person name="Martijn J."/>
            <person name="Lind A.E."/>
            <person name="van Eijk R."/>
            <person name="Schleper C."/>
            <person name="Guy L."/>
            <person name="Ettema T.J."/>
        </authorList>
    </citation>
    <scope>NUCLEOTIDE SEQUENCE</scope>
</reference>
<dbReference type="PANTHER" id="PTHR33908:SF3">
    <property type="entry name" value="UNDECAPRENYL PHOSPHATE-ALPHA-4-AMINO-4-DEOXY-L-ARABINOSE ARABINOSYL TRANSFERASE"/>
    <property type="match status" value="1"/>
</dbReference>
<organism evidence="9">
    <name type="scientific">marine sediment metagenome</name>
    <dbReference type="NCBI Taxonomy" id="412755"/>
    <lineage>
        <taxon>unclassified sequences</taxon>
        <taxon>metagenomes</taxon>
        <taxon>ecological metagenomes</taxon>
    </lineage>
</organism>